<dbReference type="AlphaFoldDB" id="A0A1H9UH97"/>
<dbReference type="OrthoDB" id="1063692at2"/>
<protein>
    <recommendedName>
        <fullName evidence="3">Immunity protein 26</fullName>
    </recommendedName>
</protein>
<proteinExistence type="predicted"/>
<sequence length="224" mass="26441">MKKNKAKVGDIFYLKLKDLNKYVFGRILFDVDNQYHKVVDTNTFPDDYFPYLLMSHDGCQLVEMYNGVYDKVEHFKHAEILIPRIFTRSINSKSNSLEWGIVDNKPVDYTQVEFPEQLNLSNNYIHLDRGELSVKTSIKKEEAEKLGFKTGLYTPFTILNATLDFQGKRDLIPEDSRWPVYVKNIDLLYDQQLRNKIYSDLNIDPKKSYYELAKEMGFDLARFY</sequence>
<organism evidence="1 2">
    <name type="scientific">Pedobacter rhizosphaerae</name>
    <dbReference type="NCBI Taxonomy" id="390241"/>
    <lineage>
        <taxon>Bacteria</taxon>
        <taxon>Pseudomonadati</taxon>
        <taxon>Bacteroidota</taxon>
        <taxon>Sphingobacteriia</taxon>
        <taxon>Sphingobacteriales</taxon>
        <taxon>Sphingobacteriaceae</taxon>
        <taxon>Pedobacter</taxon>
    </lineage>
</organism>
<dbReference type="STRING" id="390241.SAMN04488023_1316"/>
<evidence type="ECO:0000313" key="1">
    <source>
        <dbReference type="EMBL" id="SES08806.1"/>
    </source>
</evidence>
<evidence type="ECO:0000313" key="2">
    <source>
        <dbReference type="Proteomes" id="UP000199572"/>
    </source>
</evidence>
<dbReference type="RefSeq" id="WP_090887292.1">
    <property type="nucleotide sequence ID" value="NZ_FOGG01000031.1"/>
</dbReference>
<name>A0A1H9UH97_9SPHI</name>
<evidence type="ECO:0008006" key="3">
    <source>
        <dbReference type="Google" id="ProtNLM"/>
    </source>
</evidence>
<keyword evidence="2" id="KW-1185">Reference proteome</keyword>
<reference evidence="1 2" key="1">
    <citation type="submission" date="2016-10" db="EMBL/GenBank/DDBJ databases">
        <authorList>
            <person name="de Groot N.N."/>
        </authorList>
    </citation>
    <scope>NUCLEOTIDE SEQUENCE [LARGE SCALE GENOMIC DNA]</scope>
    <source>
        <strain evidence="1 2">DSM 18610</strain>
    </source>
</reference>
<gene>
    <name evidence="1" type="ORF">SAMN04488023_1316</name>
</gene>
<dbReference type="Proteomes" id="UP000199572">
    <property type="component" value="Unassembled WGS sequence"/>
</dbReference>
<dbReference type="EMBL" id="FOGG01000031">
    <property type="protein sequence ID" value="SES08806.1"/>
    <property type="molecule type" value="Genomic_DNA"/>
</dbReference>
<accession>A0A1H9UH97</accession>